<dbReference type="GO" id="GO:0043737">
    <property type="term" value="F:deoxyribonuclease V activity"/>
    <property type="evidence" value="ECO:0007669"/>
    <property type="project" value="UniProtKB-UniRule"/>
</dbReference>
<keyword evidence="6" id="KW-0234">DNA repair</keyword>
<organism evidence="7 8">
    <name type="scientific">Saprospira grandis (strain Lewin)</name>
    <dbReference type="NCBI Taxonomy" id="984262"/>
    <lineage>
        <taxon>Bacteria</taxon>
        <taxon>Pseudomonadati</taxon>
        <taxon>Bacteroidota</taxon>
        <taxon>Saprospiria</taxon>
        <taxon>Saprospirales</taxon>
        <taxon>Saprospiraceae</taxon>
        <taxon>Saprospira</taxon>
    </lineage>
</organism>
<dbReference type="AlphaFoldDB" id="H6L7M0"/>
<keyword evidence="3 6" id="KW-0540">Nuclease</keyword>
<dbReference type="GO" id="GO:0003727">
    <property type="term" value="F:single-stranded RNA binding"/>
    <property type="evidence" value="ECO:0007669"/>
    <property type="project" value="TreeGrafter"/>
</dbReference>
<keyword evidence="6" id="KW-0227">DNA damage</keyword>
<keyword evidence="8" id="KW-1185">Reference proteome</keyword>
<evidence type="ECO:0000313" key="8">
    <source>
        <dbReference type="Proteomes" id="UP000007519"/>
    </source>
</evidence>
<feature type="site" description="Interaction with target DNA" evidence="6">
    <location>
        <position position="74"/>
    </location>
</feature>
<keyword evidence="5 6" id="KW-0378">Hydrolase</keyword>
<evidence type="ECO:0000256" key="2">
    <source>
        <dbReference type="ARBA" id="ARBA00022490"/>
    </source>
</evidence>
<dbReference type="Pfam" id="PF04493">
    <property type="entry name" value="Endonuclease_5"/>
    <property type="match status" value="1"/>
</dbReference>
<dbReference type="PANTHER" id="PTHR28511:SF1">
    <property type="entry name" value="ENDONUCLEASE V"/>
    <property type="match status" value="1"/>
</dbReference>
<comment type="function">
    <text evidence="6">DNA repair enzyme involved in the repair of deaminated bases. Selectively cleaves double-stranded DNA at the second phosphodiester bond 3' to a deoxyinosine leaving behind the intact lesion on the nicked DNA.</text>
</comment>
<comment type="cofactor">
    <cofactor evidence="6">
        <name>Mg(2+)</name>
        <dbReference type="ChEBI" id="CHEBI:18420"/>
    </cofactor>
</comment>
<dbReference type="Gene3D" id="3.30.2170.10">
    <property type="entry name" value="archaeoglobus fulgidus dsm 4304 superfamily"/>
    <property type="match status" value="1"/>
</dbReference>
<proteinExistence type="inferred from homology"/>
<dbReference type="InterPro" id="IPR007581">
    <property type="entry name" value="Endonuclease-V"/>
</dbReference>
<keyword evidence="2 6" id="KW-0963">Cytoplasm</keyword>
<dbReference type="OrthoDB" id="9790916at2"/>
<dbReference type="HOGENOM" id="CLU_047631_1_1_10"/>
<comment type="similarity">
    <text evidence="6">Belongs to the endonuclease V family.</text>
</comment>
<dbReference type="EMBL" id="CP002831">
    <property type="protein sequence ID" value="AFC23052.1"/>
    <property type="molecule type" value="Genomic_DNA"/>
</dbReference>
<dbReference type="KEGG" id="sgn:SGRA_0313"/>
<dbReference type="GO" id="GO:0006281">
    <property type="term" value="P:DNA repair"/>
    <property type="evidence" value="ECO:0007669"/>
    <property type="project" value="UniProtKB-UniRule"/>
</dbReference>
<name>H6L7M0_SAPGL</name>
<dbReference type="GO" id="GO:0005737">
    <property type="term" value="C:cytoplasm"/>
    <property type="evidence" value="ECO:0007669"/>
    <property type="project" value="UniProtKB-SubCell"/>
</dbReference>
<dbReference type="CDD" id="cd06559">
    <property type="entry name" value="Endonuclease_V"/>
    <property type="match status" value="1"/>
</dbReference>
<protein>
    <recommendedName>
        <fullName evidence="6">Endonuclease V</fullName>
        <ecNumber evidence="6">3.1.21.7</ecNumber>
    </recommendedName>
    <alternativeName>
        <fullName evidence="6">Deoxyinosine 3'endonuclease</fullName>
    </alternativeName>
    <alternativeName>
        <fullName evidence="6">Deoxyribonuclease V</fullName>
        <shortName evidence="6">DNase V</shortName>
    </alternativeName>
</protein>
<evidence type="ECO:0000256" key="6">
    <source>
        <dbReference type="HAMAP-Rule" id="MF_00801"/>
    </source>
</evidence>
<dbReference type="PANTHER" id="PTHR28511">
    <property type="entry name" value="ENDONUCLEASE V"/>
    <property type="match status" value="1"/>
</dbReference>
<keyword evidence="6" id="KW-0479">Metal-binding</keyword>
<reference evidence="7 8" key="1">
    <citation type="journal article" date="2012" name="Stand. Genomic Sci.">
        <title>Complete genome sequencing and analysis of Saprospira grandis str. Lewin, a predatory marine bacterium.</title>
        <authorList>
            <person name="Saw J.H."/>
            <person name="Yuryev A."/>
            <person name="Kanbe M."/>
            <person name="Hou S."/>
            <person name="Young A.G."/>
            <person name="Aizawa S."/>
            <person name="Alam M."/>
        </authorList>
    </citation>
    <scope>NUCLEOTIDE SEQUENCE [LARGE SCALE GENOMIC DNA]</scope>
    <source>
        <strain evidence="7 8">Lewin</strain>
    </source>
</reference>
<dbReference type="HAMAP" id="MF_00801">
    <property type="entry name" value="Endonuclease_5"/>
    <property type="match status" value="1"/>
</dbReference>
<dbReference type="GO" id="GO:0000287">
    <property type="term" value="F:magnesium ion binding"/>
    <property type="evidence" value="ECO:0007669"/>
    <property type="project" value="UniProtKB-UniRule"/>
</dbReference>
<comment type="catalytic activity">
    <reaction evidence="6">
        <text>Endonucleolytic cleavage at apurinic or apyrimidinic sites to products with a 5'-phosphate.</text>
        <dbReference type="EC" id="3.1.21.7"/>
    </reaction>
</comment>
<evidence type="ECO:0000313" key="7">
    <source>
        <dbReference type="EMBL" id="AFC23052.1"/>
    </source>
</evidence>
<dbReference type="eggNOG" id="COG1515">
    <property type="taxonomic scope" value="Bacteria"/>
</dbReference>
<evidence type="ECO:0000256" key="1">
    <source>
        <dbReference type="ARBA" id="ARBA00004496"/>
    </source>
</evidence>
<comment type="subcellular location">
    <subcellularLocation>
        <location evidence="1 6">Cytoplasm</location>
    </subcellularLocation>
</comment>
<feature type="binding site" evidence="6">
    <location>
        <position position="39"/>
    </location>
    <ligand>
        <name>Mg(2+)</name>
        <dbReference type="ChEBI" id="CHEBI:18420"/>
    </ligand>
</feature>
<keyword evidence="4 6" id="KW-0255">Endonuclease</keyword>
<dbReference type="GO" id="GO:0016891">
    <property type="term" value="F:RNA endonuclease activity producing 5'-phosphomonoesters, hydrolytic mechanism"/>
    <property type="evidence" value="ECO:0007669"/>
    <property type="project" value="TreeGrafter"/>
</dbReference>
<evidence type="ECO:0000256" key="3">
    <source>
        <dbReference type="ARBA" id="ARBA00022722"/>
    </source>
</evidence>
<dbReference type="STRING" id="984262.SGRA_0313"/>
<gene>
    <name evidence="6 7" type="primary">nfi</name>
    <name evidence="7" type="ordered locus">SGRA_0313</name>
</gene>
<dbReference type="RefSeq" id="WP_014373299.1">
    <property type="nucleotide sequence ID" value="NC_016940.1"/>
</dbReference>
<keyword evidence="6" id="KW-0460">Magnesium</keyword>
<evidence type="ECO:0000256" key="5">
    <source>
        <dbReference type="ARBA" id="ARBA00022801"/>
    </source>
</evidence>
<sequence length="229" mass="25423">MANPFEEIPELAEAQKKMAQKVARTAYSPQKGDLIFSLDIQYVEEDAFVAIDVLRWQEGAEKVYLSLQKAGMEYRPRYFSFREGPPLLAAILALEEKLGEKASCLLVDGHGIAHPRRLGVASWLGVQLDRPSIGMAKRPLLAVDDPAGMERGSVSPIMQNEELLGYALRTQAGVKPIYISIGHKIDLETAREMVLQLADQGYRIPEPIRRADHAARAFAKGQSHLGQVF</sequence>
<feature type="binding site" evidence="6">
    <location>
        <position position="108"/>
    </location>
    <ligand>
        <name>Mg(2+)</name>
        <dbReference type="ChEBI" id="CHEBI:18420"/>
    </ligand>
</feature>
<dbReference type="EC" id="3.1.21.7" evidence="6"/>
<dbReference type="Proteomes" id="UP000007519">
    <property type="component" value="Chromosome"/>
</dbReference>
<accession>H6L7M0</accession>
<evidence type="ECO:0000256" key="4">
    <source>
        <dbReference type="ARBA" id="ARBA00022759"/>
    </source>
</evidence>